<feature type="transmembrane region" description="Helical" evidence="1">
    <location>
        <begin position="6"/>
        <end position="25"/>
    </location>
</feature>
<dbReference type="EMBL" id="WNKU01000006">
    <property type="protein sequence ID" value="MTV48786.1"/>
    <property type="molecule type" value="Genomic_DNA"/>
</dbReference>
<sequence>MNVDLLLIGLYVIVFGVIVVTTYLTRNFGPAAMDYMKTVTTEQERQTVGNLALSAVVYARNRYGHLSGDEQFEMALKHLGKTLENKGILRSKEEMKSVIEFAYEEAKKKGLIASLKESVRKTP</sequence>
<keyword evidence="1" id="KW-1133">Transmembrane helix</keyword>
<gene>
    <name evidence="2" type="ORF">GJ688_07300</name>
</gene>
<protein>
    <recommendedName>
        <fullName evidence="4">Phage holin, LL-H family</fullName>
    </recommendedName>
</protein>
<accession>A0A6I3SIY7</accession>
<keyword evidence="1" id="KW-0472">Membrane</keyword>
<organism evidence="2 3">
    <name type="scientific">Heliobacterium mobile</name>
    <name type="common">Heliobacillus mobilis</name>
    <dbReference type="NCBI Taxonomy" id="28064"/>
    <lineage>
        <taxon>Bacteria</taxon>
        <taxon>Bacillati</taxon>
        <taxon>Bacillota</taxon>
        <taxon>Clostridia</taxon>
        <taxon>Eubacteriales</taxon>
        <taxon>Heliobacteriaceae</taxon>
        <taxon>Heliobacterium</taxon>
    </lineage>
</organism>
<comment type="caution">
    <text evidence="2">The sequence shown here is derived from an EMBL/GenBank/DDBJ whole genome shotgun (WGS) entry which is preliminary data.</text>
</comment>
<keyword evidence="1" id="KW-0812">Transmembrane</keyword>
<reference evidence="2 3" key="1">
    <citation type="submission" date="2019-11" db="EMBL/GenBank/DDBJ databases">
        <title>Whole-genome sequence of a the green, strictly anaerobic photosynthetic bacterium Heliobacillus mobilis DSM 6151.</title>
        <authorList>
            <person name="Kyndt J.A."/>
            <person name="Meyer T.E."/>
        </authorList>
    </citation>
    <scope>NUCLEOTIDE SEQUENCE [LARGE SCALE GENOMIC DNA]</scope>
    <source>
        <strain evidence="2 3">DSM 6151</strain>
    </source>
</reference>
<dbReference type="AlphaFoldDB" id="A0A6I3SIY7"/>
<evidence type="ECO:0000313" key="2">
    <source>
        <dbReference type="EMBL" id="MTV48786.1"/>
    </source>
</evidence>
<proteinExistence type="predicted"/>
<evidence type="ECO:0008006" key="4">
    <source>
        <dbReference type="Google" id="ProtNLM"/>
    </source>
</evidence>
<dbReference type="OrthoDB" id="2083177at2"/>
<dbReference type="RefSeq" id="WP_155475888.1">
    <property type="nucleotide sequence ID" value="NZ_WNKU01000006.1"/>
</dbReference>
<evidence type="ECO:0000256" key="1">
    <source>
        <dbReference type="SAM" id="Phobius"/>
    </source>
</evidence>
<name>A0A6I3SIY7_HELMO</name>
<evidence type="ECO:0000313" key="3">
    <source>
        <dbReference type="Proteomes" id="UP000430670"/>
    </source>
</evidence>
<keyword evidence="3" id="KW-1185">Reference proteome</keyword>
<dbReference type="Pfam" id="PF09682">
    <property type="entry name" value="Phage_holin_6_1"/>
    <property type="match status" value="1"/>
</dbReference>
<dbReference type="InterPro" id="IPR010026">
    <property type="entry name" value="Phage_holin_LL-H"/>
</dbReference>
<dbReference type="Proteomes" id="UP000430670">
    <property type="component" value="Unassembled WGS sequence"/>
</dbReference>